<sequence>MLGDESDPESVAGRQLTYWRKALAGLPEALELPTDRPRPATAGYTGDRIPFTVPAALHARLADLARVTHTSLFMVTQAAFAALLTRLGAGEDIPVGTAVAGRTDDATENLVGFFVNTLVLRTDTSGNPTFRDLLGRVRESDLAAYAHQEVPFERLVEAVNPTRSLAHHPLYQVMITFNNTAGAAREEDRTAVAEGGTLLNATRMTAATGVAKFDLSLTLGEDHDESGTPTGMRGSLEYRTELFDRETADSIISRLLGVLGSVTADPDLPIGGIGLLDPAERQQLLEEWNDTARPQRLSTLPALFEEQVARTPRRPAFSAGGTTLTYTELDCRANRLAHLLAECGAGPEQVVAISMPPSVEMGVAVLAVLKTGAAYLPVDRSSPRERIATMLEDAEPICALTTLSVPDEVFPTELPRFVLDSPEVTARLAGQPAHNLTDEDRTQPLSPWNAAYIIYTSGSTGRPKGVLVEHQPVINYLAVAAELYPGVAGNALLHSPLSFDLTVTGLFAPLLNGGCVHLADLEELHERSLAGDVPGDLPQMTFLKATPSHLPLITELPAVCVPDGELVLGGESLTGRAVRTLLAAHPGASVLNEYGPTETIVGCTTWSVESPDDLADGVLTIGRPFPNTRMLVLDPYLQPVPAGVPGELYVSGAQLARGYLNRPGQSASRFVANPFEGPGERMYRTGDIVRWNRRGDLEFISRVDDQVKIRGFRVELGEVESALSRHPAVPEAVAVVREDRPGDRRLVAYVVTGTGPAPTDAELRGHLQDVLPDYMVPSAFVRLDELPLTANGKLDRKRLPAPDYATVGTGRAPGTPREELLCELFAEALGLGSVGVDDGFFDLGGDSILSIQLVSRARARGLALSVRDVFEHQSVAHIAEALGDAEPEPGADDAEEAAASGPVAATPIMRWFAELGGPVAPFNQSVVVSVPADLDERRLVTALQDIVDRHDTLRLRVADDWTMSIPEPGSLDASELLTHHRAPDLDDTGLHARVAELAAAARDRITPAEGRMLQACRIDRGPGHDGLLVLVAHHLAVDAVSWRLLVPDLVAAYEGRPLSPAGTTWRQWAGTLQDLAAAPATEAETDYWLDTVRSTAELSVDPSRDTHARAGQVVLDLDADTTDALLTWVPGVFRAEINDLLLTAFGLAVADWRRGRGHSPEAPVTVDLESHGRHEHLAPGADLTRTTGWFTAMHPVLLSPGVTDWADVWDGGPAAGRALKRVKEQLRAVPGDGLGHGLLRYLNPRTRDRFTGLPAPSYGFNYLGRYTGGRGTGGGSGPEPWSVVGRGVAGQHPDTVLAHPVELVAGAHDTEQGPRLHSVWTYASAVLSEDEVRRLGEGWFRALKSLVEHAGRPEASGLTPSDVSLTSLSEDDISRLESEWGSL</sequence>
<dbReference type="Pfam" id="PF00501">
    <property type="entry name" value="AMP-binding"/>
    <property type="match status" value="1"/>
</dbReference>
<dbReference type="Proteomes" id="UP001223072">
    <property type="component" value="Unassembled WGS sequence"/>
</dbReference>
<dbReference type="InterPro" id="IPR010071">
    <property type="entry name" value="AA_adenyl_dom"/>
</dbReference>
<evidence type="ECO:0000313" key="8">
    <source>
        <dbReference type="Proteomes" id="UP001223072"/>
    </source>
</evidence>
<dbReference type="SUPFAM" id="SSF52777">
    <property type="entry name" value="CoA-dependent acyltransferases"/>
    <property type="match status" value="3"/>
</dbReference>
<comment type="caution">
    <text evidence="7">The sequence shown here is derived from an EMBL/GenBank/DDBJ whole genome shotgun (WGS) entry which is preliminary data.</text>
</comment>
<dbReference type="InterPro" id="IPR023213">
    <property type="entry name" value="CAT-like_dom_sf"/>
</dbReference>
<evidence type="ECO:0000256" key="1">
    <source>
        <dbReference type="ARBA" id="ARBA00001957"/>
    </source>
</evidence>
<dbReference type="Pfam" id="PF00668">
    <property type="entry name" value="Condensation"/>
    <property type="match status" value="2"/>
</dbReference>
<keyword evidence="3" id="KW-0597">Phosphoprotein</keyword>
<dbReference type="Gene3D" id="3.30.559.10">
    <property type="entry name" value="Chloramphenicol acetyltransferase-like domain"/>
    <property type="match status" value="2"/>
</dbReference>
<protein>
    <submittedName>
        <fullName evidence="7">Amino acid adenylation domain-containing protein/non-ribosomal peptide synthase protein (TIGR01720 family)</fullName>
    </submittedName>
</protein>
<dbReference type="Gene3D" id="1.10.1200.10">
    <property type="entry name" value="ACP-like"/>
    <property type="match status" value="1"/>
</dbReference>
<evidence type="ECO:0000256" key="5">
    <source>
        <dbReference type="ARBA" id="ARBA00023194"/>
    </source>
</evidence>
<dbReference type="PANTHER" id="PTHR45527:SF1">
    <property type="entry name" value="FATTY ACID SYNTHASE"/>
    <property type="match status" value="1"/>
</dbReference>
<dbReference type="NCBIfam" id="TIGR01733">
    <property type="entry name" value="AA-adenyl-dom"/>
    <property type="match status" value="1"/>
</dbReference>
<dbReference type="Pfam" id="PF00550">
    <property type="entry name" value="PP-binding"/>
    <property type="match status" value="1"/>
</dbReference>
<dbReference type="Gene3D" id="3.30.300.30">
    <property type="match status" value="1"/>
</dbReference>
<keyword evidence="8" id="KW-1185">Reference proteome</keyword>
<dbReference type="CDD" id="cd19534">
    <property type="entry name" value="E_NRPS"/>
    <property type="match status" value="1"/>
</dbReference>
<evidence type="ECO:0000256" key="2">
    <source>
        <dbReference type="ARBA" id="ARBA00022450"/>
    </source>
</evidence>
<dbReference type="Pfam" id="PF13193">
    <property type="entry name" value="AMP-binding_C"/>
    <property type="match status" value="1"/>
</dbReference>
<dbReference type="RefSeq" id="WP_307630789.1">
    <property type="nucleotide sequence ID" value="NZ_JAUSZS010000008.1"/>
</dbReference>
<keyword evidence="5" id="KW-0045">Antibiotic biosynthesis</keyword>
<dbReference type="InterPro" id="IPR001242">
    <property type="entry name" value="Condensation_dom"/>
</dbReference>
<dbReference type="InterPro" id="IPR020806">
    <property type="entry name" value="PKS_PP-bd"/>
</dbReference>
<dbReference type="PANTHER" id="PTHR45527">
    <property type="entry name" value="NONRIBOSOMAL PEPTIDE SYNTHETASE"/>
    <property type="match status" value="1"/>
</dbReference>
<dbReference type="PROSITE" id="PS00455">
    <property type="entry name" value="AMP_BINDING"/>
    <property type="match status" value="1"/>
</dbReference>
<evidence type="ECO:0000256" key="3">
    <source>
        <dbReference type="ARBA" id="ARBA00022553"/>
    </source>
</evidence>
<dbReference type="Gene3D" id="3.30.559.30">
    <property type="entry name" value="Nonribosomal peptide synthetase, condensation domain"/>
    <property type="match status" value="2"/>
</dbReference>
<dbReference type="CDD" id="cd05930">
    <property type="entry name" value="A_NRPS"/>
    <property type="match status" value="1"/>
</dbReference>
<dbReference type="InterPro" id="IPR000873">
    <property type="entry name" value="AMP-dep_synth/lig_dom"/>
</dbReference>
<name>A0ABU0S017_9ACTN</name>
<dbReference type="NCBIfam" id="TIGR01720">
    <property type="entry name" value="NRPS-para261"/>
    <property type="match status" value="1"/>
</dbReference>
<gene>
    <name evidence="7" type="ORF">QFZ49_007534</name>
</gene>
<organism evidence="7 8">
    <name type="scientific">Streptomyces turgidiscabies</name>
    <dbReference type="NCBI Taxonomy" id="85558"/>
    <lineage>
        <taxon>Bacteria</taxon>
        <taxon>Bacillati</taxon>
        <taxon>Actinomycetota</taxon>
        <taxon>Actinomycetes</taxon>
        <taxon>Kitasatosporales</taxon>
        <taxon>Streptomycetaceae</taxon>
        <taxon>Streptomyces</taxon>
    </lineage>
</organism>
<dbReference type="InterPro" id="IPR006162">
    <property type="entry name" value="Ppantetheine_attach_site"/>
</dbReference>
<feature type="domain" description="Carrier" evidence="6">
    <location>
        <begin position="812"/>
        <end position="886"/>
    </location>
</feature>
<dbReference type="PROSITE" id="PS50075">
    <property type="entry name" value="CARRIER"/>
    <property type="match status" value="1"/>
</dbReference>
<dbReference type="InterPro" id="IPR010060">
    <property type="entry name" value="NRPS_synth"/>
</dbReference>
<reference evidence="7 8" key="1">
    <citation type="submission" date="2023-07" db="EMBL/GenBank/DDBJ databases">
        <title>Comparative genomics of wheat-associated soil bacteria to identify genetic determinants of phenazine resistance.</title>
        <authorList>
            <person name="Mouncey N."/>
        </authorList>
    </citation>
    <scope>NUCLEOTIDE SEQUENCE [LARGE SCALE GENOMIC DNA]</scope>
    <source>
        <strain evidence="7 8">W2I16</strain>
    </source>
</reference>
<dbReference type="InterPro" id="IPR009081">
    <property type="entry name" value="PP-bd_ACP"/>
</dbReference>
<dbReference type="SMART" id="SM00823">
    <property type="entry name" value="PKS_PP"/>
    <property type="match status" value="1"/>
</dbReference>
<dbReference type="InterPro" id="IPR045851">
    <property type="entry name" value="AMP-bd_C_sf"/>
</dbReference>
<dbReference type="InterPro" id="IPR025110">
    <property type="entry name" value="AMP-bd_C"/>
</dbReference>
<dbReference type="Gene3D" id="3.40.50.980">
    <property type="match status" value="2"/>
</dbReference>
<dbReference type="Gene3D" id="2.30.38.10">
    <property type="entry name" value="Luciferase, Domain 3"/>
    <property type="match status" value="1"/>
</dbReference>
<evidence type="ECO:0000259" key="6">
    <source>
        <dbReference type="PROSITE" id="PS50075"/>
    </source>
</evidence>
<keyword evidence="2" id="KW-0596">Phosphopantetheine</keyword>
<comment type="cofactor">
    <cofactor evidence="1">
        <name>pantetheine 4'-phosphate</name>
        <dbReference type="ChEBI" id="CHEBI:47942"/>
    </cofactor>
</comment>
<dbReference type="InterPro" id="IPR036736">
    <property type="entry name" value="ACP-like_sf"/>
</dbReference>
<accession>A0ABU0S017</accession>
<proteinExistence type="predicted"/>
<keyword evidence="4" id="KW-0677">Repeat</keyword>
<dbReference type="SUPFAM" id="SSF56801">
    <property type="entry name" value="Acetyl-CoA synthetase-like"/>
    <property type="match status" value="1"/>
</dbReference>
<dbReference type="SUPFAM" id="SSF47336">
    <property type="entry name" value="ACP-like"/>
    <property type="match status" value="1"/>
</dbReference>
<dbReference type="EMBL" id="JAUSZS010000008">
    <property type="protein sequence ID" value="MDQ0937559.1"/>
    <property type="molecule type" value="Genomic_DNA"/>
</dbReference>
<evidence type="ECO:0000256" key="4">
    <source>
        <dbReference type="ARBA" id="ARBA00022737"/>
    </source>
</evidence>
<dbReference type="InterPro" id="IPR020845">
    <property type="entry name" value="AMP-binding_CS"/>
</dbReference>
<dbReference type="PROSITE" id="PS00012">
    <property type="entry name" value="PHOSPHOPANTETHEINE"/>
    <property type="match status" value="1"/>
</dbReference>
<evidence type="ECO:0000313" key="7">
    <source>
        <dbReference type="EMBL" id="MDQ0937559.1"/>
    </source>
</evidence>